<name>A0AAV1E094_OLDCO</name>
<dbReference type="AlphaFoldDB" id="A0AAV1E094"/>
<dbReference type="Proteomes" id="UP001161247">
    <property type="component" value="Chromosome 7"/>
</dbReference>
<sequence length="125" mass="13408">MHYELRVNQQLKLPFSSTTSSKSPFLISISIKHVEFEAAAAARCQIKFSKRAGAATLLIVALFRRPLPPSSCFLSNFLFLSSSSAAESGAENKPRKLPGIAAAKGLGWCGNLEAADPVKVIIITC</sequence>
<evidence type="ECO:0000313" key="2">
    <source>
        <dbReference type="Proteomes" id="UP001161247"/>
    </source>
</evidence>
<protein>
    <submittedName>
        <fullName evidence="1">OLC1v1014098C1</fullName>
    </submittedName>
</protein>
<organism evidence="1 2">
    <name type="scientific">Oldenlandia corymbosa var. corymbosa</name>
    <dbReference type="NCBI Taxonomy" id="529605"/>
    <lineage>
        <taxon>Eukaryota</taxon>
        <taxon>Viridiplantae</taxon>
        <taxon>Streptophyta</taxon>
        <taxon>Embryophyta</taxon>
        <taxon>Tracheophyta</taxon>
        <taxon>Spermatophyta</taxon>
        <taxon>Magnoliopsida</taxon>
        <taxon>eudicotyledons</taxon>
        <taxon>Gunneridae</taxon>
        <taxon>Pentapetalae</taxon>
        <taxon>asterids</taxon>
        <taxon>lamiids</taxon>
        <taxon>Gentianales</taxon>
        <taxon>Rubiaceae</taxon>
        <taxon>Rubioideae</taxon>
        <taxon>Spermacoceae</taxon>
        <taxon>Hedyotis-Oldenlandia complex</taxon>
        <taxon>Oldenlandia</taxon>
    </lineage>
</organism>
<proteinExistence type="predicted"/>
<gene>
    <name evidence="1" type="ORF">OLC1_LOCUS20494</name>
</gene>
<dbReference type="EMBL" id="OX459124">
    <property type="protein sequence ID" value="CAI9113486.1"/>
    <property type="molecule type" value="Genomic_DNA"/>
</dbReference>
<reference evidence="1" key="1">
    <citation type="submission" date="2023-03" db="EMBL/GenBank/DDBJ databases">
        <authorList>
            <person name="Julca I."/>
        </authorList>
    </citation>
    <scope>NUCLEOTIDE SEQUENCE</scope>
</reference>
<accession>A0AAV1E094</accession>
<keyword evidence="2" id="KW-1185">Reference proteome</keyword>
<evidence type="ECO:0000313" key="1">
    <source>
        <dbReference type="EMBL" id="CAI9113486.1"/>
    </source>
</evidence>